<dbReference type="Proteomes" id="UP001501116">
    <property type="component" value="Unassembled WGS sequence"/>
</dbReference>
<protein>
    <recommendedName>
        <fullName evidence="3">Site-specific recombinase XerD</fullName>
    </recommendedName>
</protein>
<evidence type="ECO:0008006" key="3">
    <source>
        <dbReference type="Google" id="ProtNLM"/>
    </source>
</evidence>
<evidence type="ECO:0000313" key="1">
    <source>
        <dbReference type="EMBL" id="GAA1938572.1"/>
    </source>
</evidence>
<dbReference type="InterPro" id="IPR011010">
    <property type="entry name" value="DNA_brk_join_enz"/>
</dbReference>
<dbReference type="SUPFAM" id="SSF56349">
    <property type="entry name" value="DNA breaking-rejoining enzymes"/>
    <property type="match status" value="1"/>
</dbReference>
<name>A0ABP5BA64_9PSEU</name>
<accession>A0ABP5BA64</accession>
<comment type="caution">
    <text evidence="1">The sequence shown here is derived from an EMBL/GenBank/DDBJ whole genome shotgun (WGS) entry which is preliminary data.</text>
</comment>
<gene>
    <name evidence="1" type="ORF">GCM10009754_02010</name>
</gene>
<organism evidence="1 2">
    <name type="scientific">Amycolatopsis minnesotensis</name>
    <dbReference type="NCBI Taxonomy" id="337894"/>
    <lineage>
        <taxon>Bacteria</taxon>
        <taxon>Bacillati</taxon>
        <taxon>Actinomycetota</taxon>
        <taxon>Actinomycetes</taxon>
        <taxon>Pseudonocardiales</taxon>
        <taxon>Pseudonocardiaceae</taxon>
        <taxon>Amycolatopsis</taxon>
    </lineage>
</organism>
<proteinExistence type="predicted"/>
<keyword evidence="2" id="KW-1185">Reference proteome</keyword>
<dbReference type="RefSeq" id="WP_344412273.1">
    <property type="nucleotide sequence ID" value="NZ_BAAANN010000001.1"/>
</dbReference>
<evidence type="ECO:0000313" key="2">
    <source>
        <dbReference type="Proteomes" id="UP001501116"/>
    </source>
</evidence>
<reference evidence="2" key="1">
    <citation type="journal article" date="2019" name="Int. J. Syst. Evol. Microbiol.">
        <title>The Global Catalogue of Microorganisms (GCM) 10K type strain sequencing project: providing services to taxonomists for standard genome sequencing and annotation.</title>
        <authorList>
            <consortium name="The Broad Institute Genomics Platform"/>
            <consortium name="The Broad Institute Genome Sequencing Center for Infectious Disease"/>
            <person name="Wu L."/>
            <person name="Ma J."/>
        </authorList>
    </citation>
    <scope>NUCLEOTIDE SEQUENCE [LARGE SCALE GENOMIC DNA]</scope>
    <source>
        <strain evidence="2">JCM 14545</strain>
    </source>
</reference>
<dbReference type="EMBL" id="BAAANN010000001">
    <property type="protein sequence ID" value="GAA1938572.1"/>
    <property type="molecule type" value="Genomic_DNA"/>
</dbReference>
<sequence>MSRTYSTDEQYERWFITNCCRCGRRRHKAGSWPDGHVCRTCHDRALRVRGQCPGCGDERVLPGLRDDGAAVCTDCAGFTTSFRCSRCPEEGKLHGGRLCTRCTFADQLAELLDDGTGRIRPELVPLAEHLLAMNNPKSGLSWLRPSHRPARPPAVLLQELGRGEVELTHEAFHALQPWRAAAHLRELLMACGVLPVVDKQICSFERWVIIHLATVADPEHAQLVRRFVTWEVLPRLRARAERKPLTPAIRRSVGDQVKHATSFLTWLAQHDLTLATCGQTHVDAWHVGHSLRARTCVRPFLLWCMANKLIRSVRLPAQVIRTATPLPSQQRLELLGRLLVEHDQPLRSRVAATLVLLYAQPLSRIVRLTLDDVLHEGDQVLLRLGEPPSPVPAPVADLLLRWIQQRSNMDTATNRASRWLFPGRRAGQPMSPETLGTQVRAIGIPTVAARAGAIRQHVVEMPAPVVADALGYHPFTATRLAAQAGATWSQYASGDHSPLQPRRTRDS</sequence>